<sequence length="350" mass="38789">MNSFMMPARRTGKSLPLPSNPFSPSFPSRLLSLLWLSPFSPPLPVKSLHMPTPLVEHLHDWHSASLRVDRDARMVYDVALTAAESANGYRYLPEALESAVPLYERKPVFLDHAPAAHRPRDRSMRDLVGTIRAARYVDGRIRGDIEVVDTEAGRIFLGLVETQSPALGMSHVVLAQQDPAAKSITAIVDVISVDAVAFPATAATFAEQSESSIQPESTTSKATCHANPFCTNSCAACQPYISELTQLQHENAELRQQIQGLQESQRELLQTQQVQTLLEAAQLPPDLLTSKFRQLLEKIPLGLRPALIQERITLAKQWRPTPHSLSRTSHTSANPSDASIIETIRKRFSR</sequence>
<proteinExistence type="predicted"/>
<organism evidence="2 3">
    <name type="scientific">Planctopirus ephydatiae</name>
    <dbReference type="NCBI Taxonomy" id="2528019"/>
    <lineage>
        <taxon>Bacteria</taxon>
        <taxon>Pseudomonadati</taxon>
        <taxon>Planctomycetota</taxon>
        <taxon>Planctomycetia</taxon>
        <taxon>Planctomycetales</taxon>
        <taxon>Planctomycetaceae</taxon>
        <taxon>Planctopirus</taxon>
    </lineage>
</organism>
<feature type="coiled-coil region" evidence="1">
    <location>
        <begin position="244"/>
        <end position="271"/>
    </location>
</feature>
<dbReference type="EMBL" id="CP036299">
    <property type="protein sequence ID" value="QDV28293.1"/>
    <property type="molecule type" value="Genomic_DNA"/>
</dbReference>
<keyword evidence="3" id="KW-1185">Reference proteome</keyword>
<dbReference type="KEGG" id="peh:Spb1_01560"/>
<dbReference type="Proteomes" id="UP000315349">
    <property type="component" value="Chromosome"/>
</dbReference>
<name>A0A518GI80_9PLAN</name>
<evidence type="ECO:0000313" key="2">
    <source>
        <dbReference type="EMBL" id="QDV28293.1"/>
    </source>
</evidence>
<keyword evidence="1" id="KW-0175">Coiled coil</keyword>
<accession>A0A518GI80</accession>
<gene>
    <name evidence="2" type="ORF">Spb1_01560</name>
</gene>
<protein>
    <submittedName>
        <fullName evidence="2">Uncharacterized protein</fullName>
    </submittedName>
</protein>
<evidence type="ECO:0000256" key="1">
    <source>
        <dbReference type="SAM" id="Coils"/>
    </source>
</evidence>
<evidence type="ECO:0000313" key="3">
    <source>
        <dbReference type="Proteomes" id="UP000315349"/>
    </source>
</evidence>
<reference evidence="2 3" key="1">
    <citation type="submission" date="2019-02" db="EMBL/GenBank/DDBJ databases">
        <title>Deep-cultivation of Planctomycetes and their phenomic and genomic characterization uncovers novel biology.</title>
        <authorList>
            <person name="Wiegand S."/>
            <person name="Jogler M."/>
            <person name="Boedeker C."/>
            <person name="Pinto D."/>
            <person name="Vollmers J."/>
            <person name="Rivas-Marin E."/>
            <person name="Kohn T."/>
            <person name="Peeters S.H."/>
            <person name="Heuer A."/>
            <person name="Rast P."/>
            <person name="Oberbeckmann S."/>
            <person name="Bunk B."/>
            <person name="Jeske O."/>
            <person name="Meyerdierks A."/>
            <person name="Storesund J.E."/>
            <person name="Kallscheuer N."/>
            <person name="Luecker S."/>
            <person name="Lage O.M."/>
            <person name="Pohl T."/>
            <person name="Merkel B.J."/>
            <person name="Hornburger P."/>
            <person name="Mueller R.-W."/>
            <person name="Bruemmer F."/>
            <person name="Labrenz M."/>
            <person name="Spormann A.M."/>
            <person name="Op den Camp H."/>
            <person name="Overmann J."/>
            <person name="Amann R."/>
            <person name="Jetten M.S.M."/>
            <person name="Mascher T."/>
            <person name="Medema M.H."/>
            <person name="Devos D.P."/>
            <person name="Kaster A.-K."/>
            <person name="Ovreas L."/>
            <person name="Rohde M."/>
            <person name="Galperin M.Y."/>
            <person name="Jogler C."/>
        </authorList>
    </citation>
    <scope>NUCLEOTIDE SEQUENCE [LARGE SCALE GENOMIC DNA]</scope>
    <source>
        <strain evidence="2 3">Spb1</strain>
    </source>
</reference>
<dbReference type="AlphaFoldDB" id="A0A518GI80"/>